<proteinExistence type="evidence at transcript level"/>
<keyword evidence="1" id="KW-0732">Signal</keyword>
<feature type="chain" id="PRO_5004279050" evidence="1">
    <location>
        <begin position="17"/>
        <end position="68"/>
    </location>
</feature>
<feature type="signal peptide" evidence="1">
    <location>
        <begin position="1"/>
        <end position="16"/>
    </location>
</feature>
<gene>
    <name evidence="3" type="primary">Zgrf1</name>
    <name evidence="3" type="synonym">4930422G04Rik</name>
</gene>
<protein>
    <submittedName>
        <fullName evidence="2">Uncharacterized protein</fullName>
    </submittedName>
</protein>
<evidence type="ECO:0000313" key="2">
    <source>
        <dbReference type="EMBL" id="AAR87822.1"/>
    </source>
</evidence>
<name>Q6R5D1_MOUSE</name>
<dbReference type="AGR" id="MGI:1918893"/>
<evidence type="ECO:0000313" key="3">
    <source>
        <dbReference type="MGI" id="MGI:1918893"/>
    </source>
</evidence>
<sequence>MWLLGFELWTFGRAVGCSYPLSHLTSPPISFLIWLHSMSSSSVFFPVPMKNLPGRNQGFFFFSLSLFF</sequence>
<dbReference type="MGI" id="MGI:1918893">
    <property type="gene designation" value="Zgrf1"/>
</dbReference>
<dbReference type="AlphaFoldDB" id="Q6R5D1"/>
<reference evidence="2" key="1">
    <citation type="journal article" date="2003" name="PLoS Biol.">
        <title>Transcriptome analysis of mouse stem cells and early embryos.</title>
        <authorList>
            <person name="Sharov A.A."/>
            <person name="Piao Y."/>
            <person name="Matoba R."/>
            <person name="Dudekula D.B."/>
            <person name="Qian Y."/>
            <person name="VanBuren V."/>
            <person name="Falco G."/>
            <person name="Martin P.R."/>
            <person name="Stagg C.A."/>
            <person name="Bassey U.C."/>
            <person name="Wang Y."/>
            <person name="Carter M.G."/>
            <person name="Hamatani T."/>
            <person name="Aiba K."/>
            <person name="Akutsu H."/>
            <person name="Sharova L."/>
            <person name="Tanaka T.S."/>
            <person name="Kimber W.L."/>
            <person name="Yoshikawa T."/>
            <person name="Jaradat S.A."/>
            <person name="Pantano S."/>
            <person name="Nagaraja R."/>
            <person name="Boheler K.R."/>
            <person name="Taub D."/>
            <person name="Hodes R.J."/>
            <person name="Longo D.L."/>
            <person name="Schlessinger D."/>
            <person name="Keller J."/>
            <person name="Klotz E."/>
            <person name="Kelsoe G."/>
            <person name="Umezawa A."/>
            <person name="Vescovi A.L."/>
            <person name="Rossant J."/>
            <person name="Kunath T."/>
            <person name="Hogan B.L.M."/>
            <person name="Curci A."/>
            <person name="D'Urso M."/>
            <person name="Kelso J."/>
            <person name="Hide W."/>
            <person name="Ko M.S.H."/>
        </authorList>
    </citation>
    <scope>NUCLEOTIDE SEQUENCE</scope>
    <source>
        <strain evidence="2">CD1</strain>
    </source>
</reference>
<organism evidence="2">
    <name type="scientific">Mus musculus</name>
    <name type="common">Mouse</name>
    <dbReference type="NCBI Taxonomy" id="10090"/>
    <lineage>
        <taxon>Eukaryota</taxon>
        <taxon>Metazoa</taxon>
        <taxon>Chordata</taxon>
        <taxon>Craniata</taxon>
        <taxon>Vertebrata</taxon>
        <taxon>Euteleostomi</taxon>
        <taxon>Mammalia</taxon>
        <taxon>Eutheria</taxon>
        <taxon>Euarchontoglires</taxon>
        <taxon>Glires</taxon>
        <taxon>Rodentia</taxon>
        <taxon>Myomorpha</taxon>
        <taxon>Muroidea</taxon>
        <taxon>Muridae</taxon>
        <taxon>Murinae</taxon>
        <taxon>Mus</taxon>
        <taxon>Mus</taxon>
    </lineage>
</organism>
<dbReference type="EMBL" id="AY512952">
    <property type="protein sequence ID" value="AAR87822.1"/>
    <property type="molecule type" value="mRNA"/>
</dbReference>
<accession>Q6R5D1</accession>
<evidence type="ECO:0000256" key="1">
    <source>
        <dbReference type="SAM" id="SignalP"/>
    </source>
</evidence>